<dbReference type="InterPro" id="IPR032816">
    <property type="entry name" value="VTT_dom"/>
</dbReference>
<comment type="subcellular location">
    <subcellularLocation>
        <location evidence="1 7">Cell membrane</location>
        <topology evidence="1 7">Multi-pass membrane protein</topology>
    </subcellularLocation>
</comment>
<evidence type="ECO:0000256" key="2">
    <source>
        <dbReference type="ARBA" id="ARBA00010792"/>
    </source>
</evidence>
<feature type="transmembrane region" description="Helical" evidence="7">
    <location>
        <begin position="116"/>
        <end position="135"/>
    </location>
</feature>
<accession>A0A4Q7URZ9</accession>
<keyword evidence="4 7" id="KW-0812">Transmembrane</keyword>
<dbReference type="OrthoDB" id="9813426at2"/>
<organism evidence="9 10">
    <name type="scientific">Pseudonocardia sediminis</name>
    <dbReference type="NCBI Taxonomy" id="1397368"/>
    <lineage>
        <taxon>Bacteria</taxon>
        <taxon>Bacillati</taxon>
        <taxon>Actinomycetota</taxon>
        <taxon>Actinomycetes</taxon>
        <taxon>Pseudonocardiales</taxon>
        <taxon>Pseudonocardiaceae</taxon>
        <taxon>Pseudonocardia</taxon>
    </lineage>
</organism>
<reference evidence="9 10" key="1">
    <citation type="submission" date="2019-02" db="EMBL/GenBank/DDBJ databases">
        <title>Sequencing the genomes of 1000 actinobacteria strains.</title>
        <authorList>
            <person name="Klenk H.-P."/>
        </authorList>
    </citation>
    <scope>NUCLEOTIDE SEQUENCE [LARGE SCALE GENOMIC DNA]</scope>
    <source>
        <strain evidence="9 10">DSM 45779</strain>
    </source>
</reference>
<evidence type="ECO:0000259" key="8">
    <source>
        <dbReference type="Pfam" id="PF09335"/>
    </source>
</evidence>
<comment type="similarity">
    <text evidence="2 7">Belongs to the DedA family.</text>
</comment>
<evidence type="ECO:0000256" key="5">
    <source>
        <dbReference type="ARBA" id="ARBA00022989"/>
    </source>
</evidence>
<feature type="transmembrane region" description="Helical" evidence="7">
    <location>
        <begin position="175"/>
        <end position="193"/>
    </location>
</feature>
<feature type="transmembrane region" description="Helical" evidence="7">
    <location>
        <begin position="142"/>
        <end position="163"/>
    </location>
</feature>
<dbReference type="PANTHER" id="PTHR30353:SF15">
    <property type="entry name" value="INNER MEMBRANE PROTEIN YABI"/>
    <property type="match status" value="1"/>
</dbReference>
<feature type="transmembrane region" description="Helical" evidence="7">
    <location>
        <begin position="13"/>
        <end position="43"/>
    </location>
</feature>
<keyword evidence="3 7" id="KW-1003">Cell membrane</keyword>
<dbReference type="EMBL" id="SHKL01000001">
    <property type="protein sequence ID" value="RZT84522.1"/>
    <property type="molecule type" value="Genomic_DNA"/>
</dbReference>
<evidence type="ECO:0000313" key="9">
    <source>
        <dbReference type="EMBL" id="RZT84522.1"/>
    </source>
</evidence>
<gene>
    <name evidence="9" type="ORF">EV383_1365</name>
</gene>
<dbReference type="GO" id="GO:0005886">
    <property type="term" value="C:plasma membrane"/>
    <property type="evidence" value="ECO:0007669"/>
    <property type="project" value="UniProtKB-SubCell"/>
</dbReference>
<keyword evidence="6 7" id="KW-0472">Membrane</keyword>
<name>A0A4Q7URZ9_PSEST</name>
<dbReference type="AlphaFoldDB" id="A0A4Q7URZ9"/>
<dbReference type="RefSeq" id="WP_130289109.1">
    <property type="nucleotide sequence ID" value="NZ_SHKL01000001.1"/>
</dbReference>
<evidence type="ECO:0000256" key="7">
    <source>
        <dbReference type="RuleBase" id="RU367016"/>
    </source>
</evidence>
<dbReference type="Proteomes" id="UP000291591">
    <property type="component" value="Unassembled WGS sequence"/>
</dbReference>
<feature type="transmembrane region" description="Helical" evidence="7">
    <location>
        <begin position="55"/>
        <end position="76"/>
    </location>
</feature>
<comment type="caution">
    <text evidence="9">The sequence shown here is derived from an EMBL/GenBank/DDBJ whole genome shotgun (WGS) entry which is preliminary data.</text>
</comment>
<evidence type="ECO:0000256" key="6">
    <source>
        <dbReference type="ARBA" id="ARBA00023136"/>
    </source>
</evidence>
<dbReference type="InterPro" id="IPR032818">
    <property type="entry name" value="DedA-like"/>
</dbReference>
<keyword evidence="5 7" id="KW-1133">Transmembrane helix</keyword>
<evidence type="ECO:0000256" key="1">
    <source>
        <dbReference type="ARBA" id="ARBA00004651"/>
    </source>
</evidence>
<evidence type="ECO:0000256" key="3">
    <source>
        <dbReference type="ARBA" id="ARBA00022475"/>
    </source>
</evidence>
<protein>
    <submittedName>
        <fullName evidence="9">Membrane protein DedA with SNARE-associated domain</fullName>
    </submittedName>
</protein>
<feature type="domain" description="VTT" evidence="8">
    <location>
        <begin position="32"/>
        <end position="157"/>
    </location>
</feature>
<proteinExistence type="inferred from homology"/>
<dbReference type="PANTHER" id="PTHR30353">
    <property type="entry name" value="INNER MEMBRANE PROTEIN DEDA-RELATED"/>
    <property type="match status" value="1"/>
</dbReference>
<dbReference type="Pfam" id="PF09335">
    <property type="entry name" value="VTT_dom"/>
    <property type="match status" value="1"/>
</dbReference>
<sequence>MSVDHLLQTIPPLVVYLLTGLVIGLESLGIPLPGEIVLVSAALLSSRPEIDVHPLWVGVAATTGAIIGDSIGYAIGRRYGMPLFGWLGRRFPKHFGPGHVAVAERLFGRWGMGAVFFGRFIALLRIFAGPLAGALKMPYPKFLVANVLGGICWAGGTTAGVYYLGIVAETWLKRFSWVGLVVAVLGGLGVALWTRKRTRRMVREAEGTEPAAP</sequence>
<keyword evidence="10" id="KW-1185">Reference proteome</keyword>
<evidence type="ECO:0000256" key="4">
    <source>
        <dbReference type="ARBA" id="ARBA00022692"/>
    </source>
</evidence>
<evidence type="ECO:0000313" key="10">
    <source>
        <dbReference type="Proteomes" id="UP000291591"/>
    </source>
</evidence>